<name>A0A0L6VKK1_9BASI</name>
<gene>
    <name evidence="1" type="ORF">VP01_15231g1</name>
</gene>
<evidence type="ECO:0000313" key="1">
    <source>
        <dbReference type="EMBL" id="KNZ60660.1"/>
    </source>
</evidence>
<accession>A0A0L6VKK1</accession>
<dbReference type="OrthoDB" id="8068875at2759"/>
<dbReference type="Proteomes" id="UP000037035">
    <property type="component" value="Unassembled WGS sequence"/>
</dbReference>
<sequence length="145" mass="15744">MAGGNCTAADPEIEPATFLAGRDPSLREAILLEQDAGFISTLPPNILAEVDAMRDRVHRQRHAIQSGQARELVHIGWHADHGCDPLSGLPVTSASTIPPASKKPPFKVESEKSCIFAQFIIGSTITLWCSCIDQANLIWIDKTWG</sequence>
<comment type="caution">
    <text evidence="1">The sequence shown here is derived from an EMBL/GenBank/DDBJ whole genome shotgun (WGS) entry which is preliminary data.</text>
</comment>
<organism evidence="1 2">
    <name type="scientific">Puccinia sorghi</name>
    <dbReference type="NCBI Taxonomy" id="27349"/>
    <lineage>
        <taxon>Eukaryota</taxon>
        <taxon>Fungi</taxon>
        <taxon>Dikarya</taxon>
        <taxon>Basidiomycota</taxon>
        <taxon>Pucciniomycotina</taxon>
        <taxon>Pucciniomycetes</taxon>
        <taxon>Pucciniales</taxon>
        <taxon>Pucciniaceae</taxon>
        <taxon>Puccinia</taxon>
    </lineage>
</organism>
<evidence type="ECO:0000313" key="2">
    <source>
        <dbReference type="Proteomes" id="UP000037035"/>
    </source>
</evidence>
<keyword evidence="2" id="KW-1185">Reference proteome</keyword>
<dbReference type="VEuPathDB" id="FungiDB:VP01_15231g1"/>
<protein>
    <submittedName>
        <fullName evidence="1">Uncharacterized protein</fullName>
    </submittedName>
</protein>
<dbReference type="AlphaFoldDB" id="A0A0L6VKK1"/>
<dbReference type="STRING" id="27349.A0A0L6VKK1"/>
<proteinExistence type="predicted"/>
<reference evidence="1 2" key="1">
    <citation type="submission" date="2015-08" db="EMBL/GenBank/DDBJ databases">
        <title>Next Generation Sequencing and Analysis of the Genome of Puccinia sorghi L Schw, the Causal Agent of Maize Common Rust.</title>
        <authorList>
            <person name="Rochi L."/>
            <person name="Burguener G."/>
            <person name="Darino M."/>
            <person name="Turjanski A."/>
            <person name="Kreff E."/>
            <person name="Dieguez M.J."/>
            <person name="Sacco F."/>
        </authorList>
    </citation>
    <scope>NUCLEOTIDE SEQUENCE [LARGE SCALE GENOMIC DNA]</scope>
    <source>
        <strain evidence="1 2">RO10H11247</strain>
    </source>
</reference>
<dbReference type="EMBL" id="LAVV01005811">
    <property type="protein sequence ID" value="KNZ60660.1"/>
    <property type="molecule type" value="Genomic_DNA"/>
</dbReference>